<sequence length="115" mass="13435">MKINISLDGISYENNYQKEGLIAYQAQLKSPTKMGTQHIVDELINSGREIKMELRDTGEKWEFYINDKYISHVLDSKYKGVGYRMEDFDHLGLTKEKTKSGYFKITPIIYSKMPE</sequence>
<dbReference type="EMBL" id="JAHLZN010000001">
    <property type="protein sequence ID" value="MBU6112443.1"/>
    <property type="molecule type" value="Genomic_DNA"/>
</dbReference>
<reference evidence="1 2" key="1">
    <citation type="submission" date="2021-06" db="EMBL/GenBank/DDBJ databases">
        <title>Staphylococcus lentus K169 genome sequencing.</title>
        <authorList>
            <person name="Sundareshan S."/>
            <person name="Akhila D.S."/>
            <person name="Prachi D."/>
            <person name="Sivakumar R."/>
            <person name="Rajendhran J."/>
            <person name="Isloor S."/>
            <person name="Hegde N.R."/>
        </authorList>
    </citation>
    <scope>NUCLEOTIDE SEQUENCE [LARGE SCALE GENOMIC DNA]</scope>
    <source>
        <strain evidence="1 2">K169</strain>
    </source>
</reference>
<accession>A0ABS6GVB5</accession>
<protein>
    <submittedName>
        <fullName evidence="1">Uncharacterized protein</fullName>
    </submittedName>
</protein>
<keyword evidence="2" id="KW-1185">Reference proteome</keyword>
<proteinExistence type="predicted"/>
<evidence type="ECO:0000313" key="1">
    <source>
        <dbReference type="EMBL" id="MBU6112443.1"/>
    </source>
</evidence>
<name>A0ABS6GVB5_MAMLE</name>
<dbReference type="RefSeq" id="WP_216683121.1">
    <property type="nucleotide sequence ID" value="NZ_JAHLZN010000001.1"/>
</dbReference>
<gene>
    <name evidence="1" type="ORF">KQ656_00655</name>
</gene>
<organism evidence="1 2">
    <name type="scientific">Mammaliicoccus lentus</name>
    <name type="common">Staphylococcus lentus</name>
    <dbReference type="NCBI Taxonomy" id="42858"/>
    <lineage>
        <taxon>Bacteria</taxon>
        <taxon>Bacillati</taxon>
        <taxon>Bacillota</taxon>
        <taxon>Bacilli</taxon>
        <taxon>Bacillales</taxon>
        <taxon>Staphylococcaceae</taxon>
        <taxon>Mammaliicoccus</taxon>
    </lineage>
</organism>
<evidence type="ECO:0000313" key="2">
    <source>
        <dbReference type="Proteomes" id="UP000770161"/>
    </source>
</evidence>
<comment type="caution">
    <text evidence="1">The sequence shown here is derived from an EMBL/GenBank/DDBJ whole genome shotgun (WGS) entry which is preliminary data.</text>
</comment>
<dbReference type="Proteomes" id="UP000770161">
    <property type="component" value="Unassembled WGS sequence"/>
</dbReference>